<keyword evidence="1" id="KW-0812">Transmembrane</keyword>
<dbReference type="EnsemblMetazoa" id="GAUT040891-RA">
    <property type="protein sequence ID" value="GAUT040891-PA"/>
    <property type="gene ID" value="GAUT040891"/>
</dbReference>
<keyword evidence="1" id="KW-0472">Membrane</keyword>
<feature type="transmembrane region" description="Helical" evidence="1">
    <location>
        <begin position="215"/>
        <end position="235"/>
    </location>
</feature>
<keyword evidence="3" id="KW-1185">Reference proteome</keyword>
<feature type="transmembrane region" description="Helical" evidence="1">
    <location>
        <begin position="125"/>
        <end position="145"/>
    </location>
</feature>
<accession>A0A1A9VLM6</accession>
<proteinExistence type="predicted"/>
<organism evidence="2 3">
    <name type="scientific">Glossina austeni</name>
    <name type="common">Savannah tsetse fly</name>
    <dbReference type="NCBI Taxonomy" id="7395"/>
    <lineage>
        <taxon>Eukaryota</taxon>
        <taxon>Metazoa</taxon>
        <taxon>Ecdysozoa</taxon>
        <taxon>Arthropoda</taxon>
        <taxon>Hexapoda</taxon>
        <taxon>Insecta</taxon>
        <taxon>Pterygota</taxon>
        <taxon>Neoptera</taxon>
        <taxon>Endopterygota</taxon>
        <taxon>Diptera</taxon>
        <taxon>Brachycera</taxon>
        <taxon>Muscomorpha</taxon>
        <taxon>Hippoboscoidea</taxon>
        <taxon>Glossinidae</taxon>
        <taxon>Glossina</taxon>
    </lineage>
</organism>
<dbReference type="AlphaFoldDB" id="A0A1A9VLM6"/>
<name>A0A1A9VLM6_GLOAU</name>
<dbReference type="VEuPathDB" id="VectorBase:GAUT040891"/>
<keyword evidence="1" id="KW-1133">Transmembrane helix</keyword>
<dbReference type="Proteomes" id="UP000078200">
    <property type="component" value="Unassembled WGS sequence"/>
</dbReference>
<evidence type="ECO:0000313" key="2">
    <source>
        <dbReference type="EnsemblMetazoa" id="GAUT040891-PA"/>
    </source>
</evidence>
<protein>
    <submittedName>
        <fullName evidence="2">Uncharacterized protein</fullName>
    </submittedName>
</protein>
<sequence length="237" mass="26687">MQDVVLVALRIKATNRKQTIRLLSGSATNSSSLSFYHVIHQRMAPLLSARVLAKNTQHCSSCLGTTASLYGINLVTLSVGNKQSDLNMDTLRDLGFFNLKITYANNVLWPSVWWFMTTSPISKHMLFLLIVALVRAHFVVSMYLYRPESLSAATVSTDIASKLRILACNHKLTCTLSYEDDQSYETPLTILMILFLNDISCLRTDFSFCSWYCTITVVTVRAEIVILFGYASFLLKM</sequence>
<evidence type="ECO:0000256" key="1">
    <source>
        <dbReference type="SAM" id="Phobius"/>
    </source>
</evidence>
<evidence type="ECO:0000313" key="3">
    <source>
        <dbReference type="Proteomes" id="UP000078200"/>
    </source>
</evidence>
<reference evidence="2" key="1">
    <citation type="submission" date="2020-05" db="UniProtKB">
        <authorList>
            <consortium name="EnsemblMetazoa"/>
        </authorList>
    </citation>
    <scope>IDENTIFICATION</scope>
    <source>
        <strain evidence="2">TTRI</strain>
    </source>
</reference>